<dbReference type="PANTHER" id="PTHR34698">
    <property type="entry name" value="5-OXOPROLINASE SUBUNIT B"/>
    <property type="match status" value="1"/>
</dbReference>
<reference evidence="5 6" key="1">
    <citation type="submission" date="2018-03" db="EMBL/GenBank/DDBJ databases">
        <title>Brevisbacillus phylogenomics.</title>
        <authorList>
            <person name="Dunlap C."/>
        </authorList>
    </citation>
    <scope>NUCLEOTIDE SEQUENCE [LARGE SCALE GENOMIC DNA]</scope>
    <source>
        <strain evidence="5 6">NRRL NRS-1210</strain>
    </source>
</reference>
<dbReference type="Proteomes" id="UP000240419">
    <property type="component" value="Unassembled WGS sequence"/>
</dbReference>
<dbReference type="PANTHER" id="PTHR34698:SF2">
    <property type="entry name" value="5-OXOPROLINASE SUBUNIT B"/>
    <property type="match status" value="1"/>
</dbReference>
<dbReference type="InterPro" id="IPR029000">
    <property type="entry name" value="Cyclophilin-like_dom_sf"/>
</dbReference>
<keyword evidence="3" id="KW-0067">ATP-binding</keyword>
<dbReference type="OrthoDB" id="9778567at2"/>
<evidence type="ECO:0000313" key="6">
    <source>
        <dbReference type="Proteomes" id="UP000240419"/>
    </source>
</evidence>
<dbReference type="InterPro" id="IPR010016">
    <property type="entry name" value="PxpB"/>
</dbReference>
<organism evidence="5 6">
    <name type="scientific">Brevibacillus fortis</name>
    <dbReference type="NCBI Taxonomy" id="2126352"/>
    <lineage>
        <taxon>Bacteria</taxon>
        <taxon>Bacillati</taxon>
        <taxon>Bacillota</taxon>
        <taxon>Bacilli</taxon>
        <taxon>Bacillales</taxon>
        <taxon>Paenibacillaceae</taxon>
        <taxon>Brevibacillus</taxon>
    </lineage>
</organism>
<dbReference type="Gene3D" id="2.40.100.10">
    <property type="entry name" value="Cyclophilin-like"/>
    <property type="match status" value="1"/>
</dbReference>
<evidence type="ECO:0000256" key="2">
    <source>
        <dbReference type="ARBA" id="ARBA00022801"/>
    </source>
</evidence>
<evidence type="ECO:0000256" key="3">
    <source>
        <dbReference type="ARBA" id="ARBA00022840"/>
    </source>
</evidence>
<dbReference type="AlphaFoldDB" id="A0A2P7VK91"/>
<keyword evidence="1" id="KW-0547">Nucleotide-binding</keyword>
<dbReference type="SUPFAM" id="SSF160467">
    <property type="entry name" value="PH0987 N-terminal domain-like"/>
    <property type="match status" value="1"/>
</dbReference>
<dbReference type="SMART" id="SM00796">
    <property type="entry name" value="AHS1"/>
    <property type="match status" value="1"/>
</dbReference>
<protein>
    <submittedName>
        <fullName evidence="5">Kinase inhibitor</fullName>
    </submittedName>
</protein>
<dbReference type="NCBIfam" id="TIGR00370">
    <property type="entry name" value="5-oxoprolinase subunit PxpB"/>
    <property type="match status" value="1"/>
</dbReference>
<evidence type="ECO:0000259" key="4">
    <source>
        <dbReference type="SMART" id="SM00796"/>
    </source>
</evidence>
<keyword evidence="6" id="KW-1185">Reference proteome</keyword>
<sequence length="240" mass="26552">MKNYEFSPLGDSGVIVKLGDVIVQRTHEIVVMFTDYLQENPFPGMMEIVPGFTTVAVYYDPIILAQQSLHELMPYESVLAILDQMFQELTVTRKAQPRLVEIPVCYGGSLGPDLDIVAQQNSLTREEVIAIHSSAGYLVYMIGFAPGFPYLGGMDERLATPRRSSPRLSIPKGSVGIGGSQTGIYSIETPGGWQIIGRTPLSLFQPNESQPSLLRAGDKVCFRPISEQEYEYEVGKKVFP</sequence>
<evidence type="ECO:0000256" key="1">
    <source>
        <dbReference type="ARBA" id="ARBA00022741"/>
    </source>
</evidence>
<dbReference type="GO" id="GO:0016787">
    <property type="term" value="F:hydrolase activity"/>
    <property type="evidence" value="ECO:0007669"/>
    <property type="project" value="UniProtKB-KW"/>
</dbReference>
<dbReference type="EMBL" id="PXZM01000003">
    <property type="protein sequence ID" value="PSJ99631.1"/>
    <property type="molecule type" value="Genomic_DNA"/>
</dbReference>
<dbReference type="RefSeq" id="WP_106837380.1">
    <property type="nucleotide sequence ID" value="NZ_JBCNIW010000016.1"/>
</dbReference>
<feature type="domain" description="Carboxyltransferase" evidence="4">
    <location>
        <begin position="4"/>
        <end position="214"/>
    </location>
</feature>
<proteinExistence type="predicted"/>
<keyword evidence="2" id="KW-0378">Hydrolase</keyword>
<gene>
    <name evidence="5" type="ORF">C7R93_02855</name>
</gene>
<evidence type="ECO:0000313" key="5">
    <source>
        <dbReference type="EMBL" id="PSJ99631.1"/>
    </source>
</evidence>
<dbReference type="SUPFAM" id="SSF50891">
    <property type="entry name" value="Cyclophilin-like"/>
    <property type="match status" value="1"/>
</dbReference>
<comment type="caution">
    <text evidence="5">The sequence shown here is derived from an EMBL/GenBank/DDBJ whole genome shotgun (WGS) entry which is preliminary data.</text>
</comment>
<dbReference type="Gene3D" id="3.30.1360.40">
    <property type="match status" value="1"/>
</dbReference>
<accession>A0A2P7VK91</accession>
<dbReference type="Pfam" id="PF02682">
    <property type="entry name" value="CT_C_D"/>
    <property type="match status" value="1"/>
</dbReference>
<name>A0A2P7VK91_9BACL</name>
<dbReference type="GO" id="GO:0005524">
    <property type="term" value="F:ATP binding"/>
    <property type="evidence" value="ECO:0007669"/>
    <property type="project" value="UniProtKB-KW"/>
</dbReference>
<dbReference type="InterPro" id="IPR003833">
    <property type="entry name" value="CT_C_D"/>
</dbReference>